<comment type="caution">
    <text evidence="8">The sequence shown here is derived from an EMBL/GenBank/DDBJ whole genome shotgun (WGS) entry which is preliminary data.</text>
</comment>
<dbReference type="Proteomes" id="UP000297225">
    <property type="component" value="Unassembled WGS sequence"/>
</dbReference>
<reference evidence="8 9" key="1">
    <citation type="submission" date="2019-03" db="EMBL/GenBank/DDBJ databases">
        <title>Porphyromonas levii Isolated from the Uterus of Dairy Cows.</title>
        <authorList>
            <person name="Francis A.M."/>
        </authorList>
    </citation>
    <scope>NUCLEOTIDE SEQUENCE [LARGE SCALE GENOMIC DNA]</scope>
    <source>
        <strain evidence="8 9">AF5678</strain>
    </source>
</reference>
<evidence type="ECO:0000256" key="4">
    <source>
        <dbReference type="ARBA" id="ARBA00022452"/>
    </source>
</evidence>
<dbReference type="InterPro" id="IPR003423">
    <property type="entry name" value="OMP_efflux"/>
</dbReference>
<dbReference type="PANTHER" id="PTHR30026:SF20">
    <property type="entry name" value="OUTER MEMBRANE PROTEIN TOLC"/>
    <property type="match status" value="1"/>
</dbReference>
<accession>A0A4Y8WST8</accession>
<dbReference type="Gene3D" id="1.20.1600.10">
    <property type="entry name" value="Outer membrane efflux proteins (OEP)"/>
    <property type="match status" value="1"/>
</dbReference>
<keyword evidence="4" id="KW-1134">Transmembrane beta strand</keyword>
<proteinExistence type="inferred from homology"/>
<keyword evidence="6" id="KW-0472">Membrane</keyword>
<organism evidence="8 9">
    <name type="scientific">Porphyromonas levii</name>
    <dbReference type="NCBI Taxonomy" id="28114"/>
    <lineage>
        <taxon>Bacteria</taxon>
        <taxon>Pseudomonadati</taxon>
        <taxon>Bacteroidota</taxon>
        <taxon>Bacteroidia</taxon>
        <taxon>Bacteroidales</taxon>
        <taxon>Porphyromonadaceae</taxon>
        <taxon>Porphyromonas</taxon>
    </lineage>
</organism>
<keyword evidence="5" id="KW-0812">Transmembrane</keyword>
<dbReference type="STRING" id="1122973.GCA_000379925_00377"/>
<sequence>MFCWAVAPLAPIVCTGQEVLTLGQAIEKAHDASVEAQVAKNEYQRAYWSYRTYKAELLPEVTFTGTLPNYQRSYNLYQNANGSQSFVRTNSLMLKGELSIEQNLWFTGGKVRLSSSLQYLNPLNMPGQKPSFLSVPVGITLEQPIFGTNHFKWARKIEPVRYKEAQAKYLADVEQVTLKTISLYFALLMAQENLKIAEQNQANANRIYEIAKARREMGQISENELLQLRLSSLNADSKLTDQRSRHRSAMFALTSFLGLGEHTQVEATVPETAQYPAITYEDVLMKATQNNPLLQTIRRRQLEADYEVAQAKGNLRQISLFASVGYTGQDELFRPAYQHLIDNQVVQVGVKIPLLDWGKRRGQVKVAESNREVALAQVKKQQIDFNQDLFLLVEHYNNQATQMEIAQSSDEIAQQRYNTSVESFMIGKINTLDLADAQISKDTARANYINEMYLYWYYFYQLRSLTLYDYQQGRDIVIAE</sequence>
<comment type="subcellular location">
    <subcellularLocation>
        <location evidence="1">Cell outer membrane</location>
    </subcellularLocation>
</comment>
<evidence type="ECO:0000256" key="2">
    <source>
        <dbReference type="ARBA" id="ARBA00007613"/>
    </source>
</evidence>
<evidence type="ECO:0000256" key="3">
    <source>
        <dbReference type="ARBA" id="ARBA00022448"/>
    </source>
</evidence>
<dbReference type="GO" id="GO:1990281">
    <property type="term" value="C:efflux pump complex"/>
    <property type="evidence" value="ECO:0007669"/>
    <property type="project" value="TreeGrafter"/>
</dbReference>
<dbReference type="PANTHER" id="PTHR30026">
    <property type="entry name" value="OUTER MEMBRANE PROTEIN TOLC"/>
    <property type="match status" value="1"/>
</dbReference>
<dbReference type="InterPro" id="IPR051906">
    <property type="entry name" value="TolC-like"/>
</dbReference>
<keyword evidence="7" id="KW-0998">Cell outer membrane</keyword>
<dbReference type="GO" id="GO:0015288">
    <property type="term" value="F:porin activity"/>
    <property type="evidence" value="ECO:0007669"/>
    <property type="project" value="TreeGrafter"/>
</dbReference>
<evidence type="ECO:0000313" key="9">
    <source>
        <dbReference type="Proteomes" id="UP000297225"/>
    </source>
</evidence>
<comment type="similarity">
    <text evidence="2">Belongs to the outer membrane factor (OMF) (TC 1.B.17) family.</text>
</comment>
<keyword evidence="3" id="KW-0813">Transport</keyword>
<gene>
    <name evidence="8" type="ORF">E4P47_01860</name>
</gene>
<dbReference type="EMBL" id="SPNC01000014">
    <property type="protein sequence ID" value="TFH96734.1"/>
    <property type="molecule type" value="Genomic_DNA"/>
</dbReference>
<evidence type="ECO:0000256" key="6">
    <source>
        <dbReference type="ARBA" id="ARBA00023136"/>
    </source>
</evidence>
<evidence type="ECO:0000313" key="8">
    <source>
        <dbReference type="EMBL" id="TFH96734.1"/>
    </source>
</evidence>
<dbReference type="Pfam" id="PF02321">
    <property type="entry name" value="OEP"/>
    <property type="match status" value="2"/>
</dbReference>
<evidence type="ECO:0000256" key="1">
    <source>
        <dbReference type="ARBA" id="ARBA00004442"/>
    </source>
</evidence>
<dbReference type="GO" id="GO:0009279">
    <property type="term" value="C:cell outer membrane"/>
    <property type="evidence" value="ECO:0007669"/>
    <property type="project" value="UniProtKB-SubCell"/>
</dbReference>
<dbReference type="OrthoDB" id="940457at2"/>
<evidence type="ECO:0000256" key="5">
    <source>
        <dbReference type="ARBA" id="ARBA00022692"/>
    </source>
</evidence>
<dbReference type="AlphaFoldDB" id="A0A4Y8WST8"/>
<protein>
    <submittedName>
        <fullName evidence="8">TolC family protein</fullName>
    </submittedName>
</protein>
<dbReference type="SUPFAM" id="SSF56954">
    <property type="entry name" value="Outer membrane efflux proteins (OEP)"/>
    <property type="match status" value="1"/>
</dbReference>
<keyword evidence="9" id="KW-1185">Reference proteome</keyword>
<dbReference type="GO" id="GO:0015562">
    <property type="term" value="F:efflux transmembrane transporter activity"/>
    <property type="evidence" value="ECO:0007669"/>
    <property type="project" value="InterPro"/>
</dbReference>
<evidence type="ECO:0000256" key="7">
    <source>
        <dbReference type="ARBA" id="ARBA00023237"/>
    </source>
</evidence>
<name>A0A4Y8WST8_9PORP</name>